<dbReference type="PANTHER" id="PTHR10151">
    <property type="entry name" value="ECTONUCLEOTIDE PYROPHOSPHATASE/PHOSPHODIESTERASE"/>
    <property type="match status" value="1"/>
</dbReference>
<dbReference type="Pfam" id="PF01663">
    <property type="entry name" value="Phosphodiest"/>
    <property type="match status" value="1"/>
</dbReference>
<feature type="transmembrane region" description="Helical" evidence="1">
    <location>
        <begin position="12"/>
        <end position="30"/>
    </location>
</feature>
<feature type="transmembrane region" description="Helical" evidence="1">
    <location>
        <begin position="450"/>
        <end position="470"/>
    </location>
</feature>
<dbReference type="EnsemblMetazoa" id="OVOC3988.2">
    <property type="protein sequence ID" value="OVOC3988.2"/>
    <property type="gene ID" value="WBGene00240797"/>
</dbReference>
<keyword evidence="3" id="KW-1185">Reference proteome</keyword>
<keyword evidence="1" id="KW-1133">Transmembrane helix</keyword>
<dbReference type="InterPro" id="IPR017850">
    <property type="entry name" value="Alkaline_phosphatase_core_sf"/>
</dbReference>
<dbReference type="AlphaFoldDB" id="A0A8R1XSW1"/>
<dbReference type="SUPFAM" id="SSF53649">
    <property type="entry name" value="Alkaline phosphatase-like"/>
    <property type="match status" value="1"/>
</dbReference>
<dbReference type="EMBL" id="CMVM020000122">
    <property type="status" value="NOT_ANNOTATED_CDS"/>
    <property type="molecule type" value="Genomic_DNA"/>
</dbReference>
<dbReference type="OMA" id="DEYVSRD"/>
<evidence type="ECO:0000256" key="1">
    <source>
        <dbReference type="SAM" id="Phobius"/>
    </source>
</evidence>
<protein>
    <submittedName>
        <fullName evidence="2">AP3A hydrolase</fullName>
    </submittedName>
</protein>
<dbReference type="Gene3D" id="3.30.1360.180">
    <property type="match status" value="1"/>
</dbReference>
<evidence type="ECO:0000313" key="3">
    <source>
        <dbReference type="Proteomes" id="UP000024404"/>
    </source>
</evidence>
<dbReference type="Gene3D" id="3.40.720.10">
    <property type="entry name" value="Alkaline Phosphatase, subunit A"/>
    <property type="match status" value="1"/>
</dbReference>
<evidence type="ECO:0000313" key="2">
    <source>
        <dbReference type="EnsemblMetazoa" id="OVOC3988.2"/>
    </source>
</evidence>
<name>A0A8R1XSW1_ONCVO</name>
<reference evidence="3" key="1">
    <citation type="submission" date="2013-10" db="EMBL/GenBank/DDBJ databases">
        <title>Genome sequencing of Onchocerca volvulus.</title>
        <authorList>
            <person name="Cotton J."/>
            <person name="Tsai J."/>
            <person name="Stanley E."/>
            <person name="Tracey A."/>
            <person name="Holroyd N."/>
            <person name="Lustigman S."/>
            <person name="Berriman M."/>
        </authorList>
    </citation>
    <scope>NUCLEOTIDE SEQUENCE</scope>
</reference>
<dbReference type="PANTHER" id="PTHR10151:SF120">
    <property type="entry name" value="BIS(5'-ADENOSYL)-TRIPHOSPHATASE"/>
    <property type="match status" value="1"/>
</dbReference>
<keyword evidence="1" id="KW-0812">Transmembrane</keyword>
<keyword evidence="1" id="KW-0472">Membrane</keyword>
<reference evidence="2" key="2">
    <citation type="submission" date="2022-06" db="UniProtKB">
        <authorList>
            <consortium name="EnsemblMetazoa"/>
        </authorList>
    </citation>
    <scope>IDENTIFICATION</scope>
</reference>
<dbReference type="Proteomes" id="UP000024404">
    <property type="component" value="Unassembled WGS sequence"/>
</dbReference>
<proteinExistence type="predicted"/>
<sequence>MIIIKYQINGNGIYLIFIIFITLLITVNSLNDNPLLLLISMDGFRYDLLNATTVPNIWKLATKGVYFKNGCKPQYLTYTAPNHASIATGLLVESHGIVGNYFYDPTTNTTFDLFNSTQKEGVVNASLMGHFYNGEPIWLTNERGGYGRRSATLFWPTGSGHWPSAPHKPTLHRPWMEYENLSQWMNDFDEIMELFIRKKDPYNFVAWYIPEPDHSLHLNGFKNGKINEKLRELDLLVNYINDKLENNSDLSKRLNIILTADHGHAEIEGASNVLCLIEVISIEGLLFADRMIYVKDVKRKHQIYETLKKAIKDGHYGIKIYYKEDVPEEYGYSKNDKIGDILLEPEPGYNVRVKCSHNTQEASLPFHSACHGINPNHWTMKSILVMKGPMFKSNYQIDTTANNIDLYPLMCYILGIIPAPNNGTLQHMLNVLKMSSVISSSSLSTKGIEFLAIIVCGGPLIIFIIFVIMLSQQQRHRLLRNRRKYYPLTHEFDRDIIDSVDENCNPEDEL</sequence>
<accession>A0A8R1XSW1</accession>
<dbReference type="InterPro" id="IPR002591">
    <property type="entry name" value="Phosphodiest/P_Trfase"/>
</dbReference>
<dbReference type="GO" id="GO:0016787">
    <property type="term" value="F:hydrolase activity"/>
    <property type="evidence" value="ECO:0007669"/>
    <property type="project" value="UniProtKB-ARBA"/>
</dbReference>
<dbReference type="EnsemblMetazoa" id="OVOC3988.1">
    <property type="protein sequence ID" value="OVOC3988.1"/>
    <property type="gene ID" value="WBGene00240797"/>
</dbReference>
<organism evidence="2 3">
    <name type="scientific">Onchocerca volvulus</name>
    <dbReference type="NCBI Taxonomy" id="6282"/>
    <lineage>
        <taxon>Eukaryota</taxon>
        <taxon>Metazoa</taxon>
        <taxon>Ecdysozoa</taxon>
        <taxon>Nematoda</taxon>
        <taxon>Chromadorea</taxon>
        <taxon>Rhabditida</taxon>
        <taxon>Spirurina</taxon>
        <taxon>Spiruromorpha</taxon>
        <taxon>Filarioidea</taxon>
        <taxon>Onchocercidae</taxon>
        <taxon>Onchocerca</taxon>
    </lineage>
</organism>
<dbReference type="CDD" id="cd16018">
    <property type="entry name" value="Enpp"/>
    <property type="match status" value="1"/>
</dbReference>